<sequence>MSIAKQLPLAALPKRNTRASSLGNVLYVDRGILVLNKWSGLVSQGTLPADSDTSHRDKFKGTATEFDTLLSHLKKRYNVDAPLYPVHRLDKRTTGALVLCKNPNAATQLSQQFKTREVSKTYLALVRGGEKTFPTRQGQIDKAIKIDDGRVSMSGSQKRDSKPALTTWELLASSPKAPISLLRMQLHTGLKHQLRVHTASALKAPILGDTLYGSAKLAPQISAVTSIPDDRVFLHASEVSFFVRLLSLYSRSNSTFLRGILRLMRPRSAIGGKDHTNSFVSLESDAIRGGVYVDDVRVEDGEVPDMEGKWLAR</sequence>
<accession>A0A4V3XG87</accession>
<dbReference type="GO" id="GO:0001522">
    <property type="term" value="P:pseudouridine synthesis"/>
    <property type="evidence" value="ECO:0007669"/>
    <property type="project" value="InterPro"/>
</dbReference>
<proteinExistence type="predicted"/>
<reference evidence="2 3" key="1">
    <citation type="submission" date="2019-02" db="EMBL/GenBank/DDBJ databases">
        <title>Genome sequencing of the rare red list fungi Bondarzewia mesenterica.</title>
        <authorList>
            <person name="Buettner E."/>
            <person name="Kellner H."/>
        </authorList>
    </citation>
    <scope>NUCLEOTIDE SEQUENCE [LARGE SCALE GENOMIC DNA]</scope>
    <source>
        <strain evidence="2 3">DSM 108281</strain>
    </source>
</reference>
<dbReference type="SUPFAM" id="SSF55120">
    <property type="entry name" value="Pseudouridine synthase"/>
    <property type="match status" value="1"/>
</dbReference>
<feature type="domain" description="Pseudouridine synthase RsuA/RluA-like" evidence="1">
    <location>
        <begin position="32"/>
        <end position="200"/>
    </location>
</feature>
<dbReference type="CDD" id="cd02869">
    <property type="entry name" value="PseudoU_synth_RluA_like"/>
    <property type="match status" value="1"/>
</dbReference>
<dbReference type="InterPro" id="IPR050188">
    <property type="entry name" value="RluA_PseudoU_synthase"/>
</dbReference>
<dbReference type="GO" id="GO:0003723">
    <property type="term" value="F:RNA binding"/>
    <property type="evidence" value="ECO:0007669"/>
    <property type="project" value="InterPro"/>
</dbReference>
<dbReference type="InterPro" id="IPR006224">
    <property type="entry name" value="PsdUridine_synth_RluA-like_CS"/>
</dbReference>
<evidence type="ECO:0000313" key="3">
    <source>
        <dbReference type="Proteomes" id="UP000310158"/>
    </source>
</evidence>
<name>A0A4V3XG87_9AGAM</name>
<keyword evidence="3" id="KW-1185">Reference proteome</keyword>
<dbReference type="Gene3D" id="3.30.2350.10">
    <property type="entry name" value="Pseudouridine synthase"/>
    <property type="match status" value="1"/>
</dbReference>
<dbReference type="InterPro" id="IPR006145">
    <property type="entry name" value="PsdUridine_synth_RsuA/RluA"/>
</dbReference>
<dbReference type="Pfam" id="PF00849">
    <property type="entry name" value="PseudoU_synth_2"/>
    <property type="match status" value="1"/>
</dbReference>
<dbReference type="EMBL" id="SGPL01000022">
    <property type="protein sequence ID" value="THH20403.1"/>
    <property type="molecule type" value="Genomic_DNA"/>
</dbReference>
<dbReference type="AlphaFoldDB" id="A0A4V3XG87"/>
<dbReference type="Proteomes" id="UP000310158">
    <property type="component" value="Unassembled WGS sequence"/>
</dbReference>
<evidence type="ECO:0000259" key="1">
    <source>
        <dbReference type="Pfam" id="PF00849"/>
    </source>
</evidence>
<dbReference type="GO" id="GO:0009982">
    <property type="term" value="F:pseudouridine synthase activity"/>
    <property type="evidence" value="ECO:0007669"/>
    <property type="project" value="InterPro"/>
</dbReference>
<protein>
    <recommendedName>
        <fullName evidence="1">Pseudouridine synthase RsuA/RluA-like domain-containing protein</fullName>
    </recommendedName>
</protein>
<dbReference type="PANTHER" id="PTHR21600">
    <property type="entry name" value="MITOCHONDRIAL RNA PSEUDOURIDINE SYNTHASE"/>
    <property type="match status" value="1"/>
</dbReference>
<organism evidence="2 3">
    <name type="scientific">Bondarzewia mesenterica</name>
    <dbReference type="NCBI Taxonomy" id="1095465"/>
    <lineage>
        <taxon>Eukaryota</taxon>
        <taxon>Fungi</taxon>
        <taxon>Dikarya</taxon>
        <taxon>Basidiomycota</taxon>
        <taxon>Agaricomycotina</taxon>
        <taxon>Agaricomycetes</taxon>
        <taxon>Russulales</taxon>
        <taxon>Bondarzewiaceae</taxon>
        <taxon>Bondarzewia</taxon>
    </lineage>
</organism>
<evidence type="ECO:0000313" key="2">
    <source>
        <dbReference type="EMBL" id="THH20403.1"/>
    </source>
</evidence>
<gene>
    <name evidence="2" type="ORF">EW146_g948</name>
</gene>
<dbReference type="InterPro" id="IPR020103">
    <property type="entry name" value="PsdUridine_synth_cat_dom_sf"/>
</dbReference>
<comment type="caution">
    <text evidence="2">The sequence shown here is derived from an EMBL/GenBank/DDBJ whole genome shotgun (WGS) entry which is preliminary data.</text>
</comment>
<dbReference type="OrthoDB" id="428658at2759"/>
<dbReference type="PROSITE" id="PS01129">
    <property type="entry name" value="PSI_RLU"/>
    <property type="match status" value="1"/>
</dbReference>